<accession>A0A939KE52</accession>
<dbReference type="Proteomes" id="UP000664731">
    <property type="component" value="Unassembled WGS sequence"/>
</dbReference>
<dbReference type="Gene3D" id="3.10.450.40">
    <property type="match status" value="1"/>
</dbReference>
<protein>
    <submittedName>
        <fullName evidence="3">Peptidase</fullName>
    </submittedName>
</protein>
<dbReference type="RefSeq" id="WP_207575481.1">
    <property type="nucleotide sequence ID" value="NZ_JAFNME010000019.1"/>
</dbReference>
<proteinExistence type="predicted"/>
<feature type="domain" description="PepSY" evidence="2">
    <location>
        <begin position="51"/>
        <end position="104"/>
    </location>
</feature>
<reference evidence="3" key="1">
    <citation type="submission" date="2021-03" db="EMBL/GenBank/DDBJ databases">
        <title>Comamonas denitrificans.</title>
        <authorList>
            <person name="Finster K."/>
        </authorList>
    </citation>
    <scope>NUCLEOTIDE SEQUENCE</scope>
    <source>
        <strain evidence="3">MM2021_4</strain>
    </source>
</reference>
<keyword evidence="4" id="KW-1185">Reference proteome</keyword>
<gene>
    <name evidence="3" type="ORF">J1777_09430</name>
</gene>
<dbReference type="Pfam" id="PF03413">
    <property type="entry name" value="PepSY"/>
    <property type="match status" value="1"/>
</dbReference>
<keyword evidence="1" id="KW-0732">Signal</keyword>
<name>A0A939KE52_9BURK</name>
<dbReference type="AlphaFoldDB" id="A0A939KE52"/>
<feature type="signal peptide" evidence="1">
    <location>
        <begin position="1"/>
        <end position="23"/>
    </location>
</feature>
<evidence type="ECO:0000313" key="4">
    <source>
        <dbReference type="Proteomes" id="UP000664731"/>
    </source>
</evidence>
<dbReference type="InterPro" id="IPR025711">
    <property type="entry name" value="PepSY"/>
</dbReference>
<evidence type="ECO:0000256" key="1">
    <source>
        <dbReference type="SAM" id="SignalP"/>
    </source>
</evidence>
<organism evidence="3 4">
    <name type="scientific">Comamonas denitrificans</name>
    <dbReference type="NCBI Taxonomy" id="117506"/>
    <lineage>
        <taxon>Bacteria</taxon>
        <taxon>Pseudomonadati</taxon>
        <taxon>Pseudomonadota</taxon>
        <taxon>Betaproteobacteria</taxon>
        <taxon>Burkholderiales</taxon>
        <taxon>Comamonadaceae</taxon>
        <taxon>Comamonas</taxon>
    </lineage>
</organism>
<feature type="chain" id="PRO_5036798983" evidence="1">
    <location>
        <begin position="24"/>
        <end position="110"/>
    </location>
</feature>
<comment type="caution">
    <text evidence="3">The sequence shown here is derived from an EMBL/GenBank/DDBJ whole genome shotgun (WGS) entry which is preliminary data.</text>
</comment>
<dbReference type="EMBL" id="JAFNME010000019">
    <property type="protein sequence ID" value="MBO1250039.1"/>
    <property type="molecule type" value="Genomic_DNA"/>
</dbReference>
<sequence length="110" mass="12067">MNTRTLTLALGSACLGLALWASALPVGHADSSDHELARQALQQGKVLPLRTVLDKVEKEYSGQVVELEFEAEHGEFVYEIRLLQANGTLLKIKMNAVDGSVISVKQRNQH</sequence>
<evidence type="ECO:0000259" key="2">
    <source>
        <dbReference type="Pfam" id="PF03413"/>
    </source>
</evidence>
<evidence type="ECO:0000313" key="3">
    <source>
        <dbReference type="EMBL" id="MBO1250039.1"/>
    </source>
</evidence>